<dbReference type="InterPro" id="IPR006764">
    <property type="entry name" value="SAM_dep_MeTrfase_SAV2177_type"/>
</dbReference>
<dbReference type="SUPFAM" id="SSF53335">
    <property type="entry name" value="S-adenosyl-L-methionine-dependent methyltransferases"/>
    <property type="match status" value="1"/>
</dbReference>
<protein>
    <recommendedName>
        <fullName evidence="3">S-adenosyl methyltransferase</fullName>
    </recommendedName>
</protein>
<dbReference type="KEGG" id="cai:Caci_6213"/>
<dbReference type="OrthoDB" id="4073278at2"/>
<name>C7QIJ0_CATAD</name>
<sequence length="268" mass="29131">MTNDAQDRPASQIDSSVPHSARIFNYWLGGKDNYPADRAAGDHFREVFPEIVDLARSGRQFLVRTVRHLTVETGVRQFLDVGTGLPTANNTHEIAQGIAPESRIVYVDNDPLVLAHAQALLVGTPEGATDYIEADLADPEEILSQAAKTLDLSEPVAIVLMGILAHIEDYDRALAIVRRLMDAVPSGSYLVIRDGTDTNDAYREAIGRYNQSGAVPYNLRSPEQIAGYLEGLDLVDPGLVPCPLWRPDPTDIGTPVELAVLGAIGRKP</sequence>
<dbReference type="AlphaFoldDB" id="C7QIJ0"/>
<evidence type="ECO:0000313" key="2">
    <source>
        <dbReference type="Proteomes" id="UP000000851"/>
    </source>
</evidence>
<dbReference type="HOGENOM" id="CLU_067079_0_0_11"/>
<dbReference type="EMBL" id="CP001700">
    <property type="protein sequence ID" value="ACU75067.1"/>
    <property type="molecule type" value="Genomic_DNA"/>
</dbReference>
<reference evidence="1 2" key="1">
    <citation type="journal article" date="2009" name="Stand. Genomic Sci.">
        <title>Complete genome sequence of Catenulispora acidiphila type strain (ID 139908).</title>
        <authorList>
            <person name="Copeland A."/>
            <person name="Lapidus A."/>
            <person name="Glavina Del Rio T."/>
            <person name="Nolan M."/>
            <person name="Lucas S."/>
            <person name="Chen F."/>
            <person name="Tice H."/>
            <person name="Cheng J.F."/>
            <person name="Bruce D."/>
            <person name="Goodwin L."/>
            <person name="Pitluck S."/>
            <person name="Mikhailova N."/>
            <person name="Pati A."/>
            <person name="Ivanova N."/>
            <person name="Mavromatis K."/>
            <person name="Chen A."/>
            <person name="Palaniappan K."/>
            <person name="Chain P."/>
            <person name="Land M."/>
            <person name="Hauser L."/>
            <person name="Chang Y.J."/>
            <person name="Jeffries C.D."/>
            <person name="Chertkov O."/>
            <person name="Brettin T."/>
            <person name="Detter J.C."/>
            <person name="Han C."/>
            <person name="Ali Z."/>
            <person name="Tindall B.J."/>
            <person name="Goker M."/>
            <person name="Bristow J."/>
            <person name="Eisen J.A."/>
            <person name="Markowitz V."/>
            <person name="Hugenholtz P."/>
            <person name="Kyrpides N.C."/>
            <person name="Klenk H.P."/>
        </authorList>
    </citation>
    <scope>NUCLEOTIDE SEQUENCE [LARGE SCALE GENOMIC DNA]</scope>
    <source>
        <strain evidence="2">DSM 44928 / JCM 14897 / NBRC 102108 / NRRL B-24433 / ID139908</strain>
    </source>
</reference>
<dbReference type="Gene3D" id="3.40.50.150">
    <property type="entry name" value="Vaccinia Virus protein VP39"/>
    <property type="match status" value="1"/>
</dbReference>
<accession>C7QIJ0</accession>
<gene>
    <name evidence="1" type="ordered locus">Caci_6213</name>
</gene>
<dbReference type="STRING" id="479433.Caci_6213"/>
<organism evidence="1 2">
    <name type="scientific">Catenulispora acidiphila (strain DSM 44928 / JCM 14897 / NBRC 102108 / NRRL B-24433 / ID139908)</name>
    <dbReference type="NCBI Taxonomy" id="479433"/>
    <lineage>
        <taxon>Bacteria</taxon>
        <taxon>Bacillati</taxon>
        <taxon>Actinomycetota</taxon>
        <taxon>Actinomycetes</taxon>
        <taxon>Catenulisporales</taxon>
        <taxon>Catenulisporaceae</taxon>
        <taxon>Catenulispora</taxon>
    </lineage>
</organism>
<evidence type="ECO:0000313" key="1">
    <source>
        <dbReference type="EMBL" id="ACU75067.1"/>
    </source>
</evidence>
<dbReference type="Pfam" id="PF04672">
    <property type="entry name" value="Methyltransf_19"/>
    <property type="match status" value="1"/>
</dbReference>
<dbReference type="Proteomes" id="UP000000851">
    <property type="component" value="Chromosome"/>
</dbReference>
<evidence type="ECO:0008006" key="3">
    <source>
        <dbReference type="Google" id="ProtNLM"/>
    </source>
</evidence>
<dbReference type="PIRSF" id="PIRSF017393">
    <property type="entry name" value="MTase_SAV2177"/>
    <property type="match status" value="1"/>
</dbReference>
<proteinExistence type="predicted"/>
<dbReference type="InterPro" id="IPR029063">
    <property type="entry name" value="SAM-dependent_MTases_sf"/>
</dbReference>
<dbReference type="eggNOG" id="COG3315">
    <property type="taxonomic scope" value="Bacteria"/>
</dbReference>
<dbReference type="RefSeq" id="WP_015794796.1">
    <property type="nucleotide sequence ID" value="NC_013131.1"/>
</dbReference>
<keyword evidence="2" id="KW-1185">Reference proteome</keyword>
<dbReference type="InParanoid" id="C7QIJ0"/>